<dbReference type="InterPro" id="IPR016032">
    <property type="entry name" value="Sig_transdc_resp-reg_C-effctor"/>
</dbReference>
<dbReference type="Pfam" id="PF03704">
    <property type="entry name" value="BTAD"/>
    <property type="match status" value="1"/>
</dbReference>
<organism evidence="8">
    <name type="scientific">Streptomyces sp. Y1</name>
    <dbReference type="NCBI Taxonomy" id="3238634"/>
    <lineage>
        <taxon>Bacteria</taxon>
        <taxon>Bacillati</taxon>
        <taxon>Actinomycetota</taxon>
        <taxon>Actinomycetes</taxon>
        <taxon>Kitasatosporales</taxon>
        <taxon>Streptomycetaceae</taxon>
        <taxon>Streptomyces</taxon>
    </lineage>
</organism>
<dbReference type="InterPro" id="IPR005158">
    <property type="entry name" value="BTAD"/>
</dbReference>
<dbReference type="PROSITE" id="PS51755">
    <property type="entry name" value="OMPR_PHOB"/>
    <property type="match status" value="1"/>
</dbReference>
<dbReference type="SMART" id="SM01043">
    <property type="entry name" value="BTAD"/>
    <property type="match status" value="1"/>
</dbReference>
<dbReference type="GO" id="GO:0003677">
    <property type="term" value="F:DNA binding"/>
    <property type="evidence" value="ECO:0007669"/>
    <property type="project" value="UniProtKB-UniRule"/>
</dbReference>
<evidence type="ECO:0000256" key="3">
    <source>
        <dbReference type="ARBA" id="ARBA00023015"/>
    </source>
</evidence>
<dbReference type="CDD" id="cd15831">
    <property type="entry name" value="BTAD"/>
    <property type="match status" value="1"/>
</dbReference>
<proteinExistence type="inferred from homology"/>
<evidence type="ECO:0000256" key="5">
    <source>
        <dbReference type="ARBA" id="ARBA00023163"/>
    </source>
</evidence>
<dbReference type="Gene3D" id="1.10.10.10">
    <property type="entry name" value="Winged helix-like DNA-binding domain superfamily/Winged helix DNA-binding domain"/>
    <property type="match status" value="1"/>
</dbReference>
<evidence type="ECO:0000256" key="4">
    <source>
        <dbReference type="ARBA" id="ARBA00023125"/>
    </source>
</evidence>
<dbReference type="Pfam" id="PF13401">
    <property type="entry name" value="AAA_22"/>
    <property type="match status" value="1"/>
</dbReference>
<comment type="similarity">
    <text evidence="1">Belongs to the AfsR/DnrI/RedD regulatory family.</text>
</comment>
<evidence type="ECO:0000256" key="2">
    <source>
        <dbReference type="ARBA" id="ARBA00023012"/>
    </source>
</evidence>
<evidence type="ECO:0000259" key="7">
    <source>
        <dbReference type="PROSITE" id="PS51755"/>
    </source>
</evidence>
<keyword evidence="3" id="KW-0805">Transcription regulation</keyword>
<dbReference type="InterPro" id="IPR036388">
    <property type="entry name" value="WH-like_DNA-bd_sf"/>
</dbReference>
<keyword evidence="2" id="KW-0902">Two-component regulatory system</keyword>
<dbReference type="InterPro" id="IPR001867">
    <property type="entry name" value="OmpR/PhoB-type_DNA-bd"/>
</dbReference>
<dbReference type="InterPro" id="IPR049945">
    <property type="entry name" value="AAA_22"/>
</dbReference>
<dbReference type="GO" id="GO:0006355">
    <property type="term" value="P:regulation of DNA-templated transcription"/>
    <property type="evidence" value="ECO:0007669"/>
    <property type="project" value="InterPro"/>
</dbReference>
<dbReference type="SMART" id="SM00862">
    <property type="entry name" value="Trans_reg_C"/>
    <property type="match status" value="1"/>
</dbReference>
<sequence>MEFRILGPVDVVDDGRAIPLDGAKQRTVLAALLLAGGRLMPDDRLSALLWGWEPPATRNAQLYTYVSRLRGRLGPQVALVRKAPGYRLDLGPATLDLHAFERTAEEGHAELAAGRHDRAAVLLRTALSHWRGTPLAGTTEHLADREAPRLEELRLAALEHRVEADLELGRHDELVPELLRLVAEFPVRERLRGQLMTALHRCGRQADALGVYDHGRLLLAEDLGVDPGAGLQAIHRAILRDELPGPAAAQPPAVVTPAPPDPAAPASVWTALRPAMLPADTPDFTGRADELAVLAARLRVPAERVEGLPRPAAPVTVVTGPAGTGKSALVVRAARLARAEFPDGQLYADLRGRDERPKSPADVLGWLLRALGADGREIPDGLDERAQLFRSRLAGRRMLLVLDDAADDGQVRPLLPGAERCRTVVTSRDPLAGLEGSRALTLGPLDFPDAYQLLSAVTGPDRVSADPASAARIVELCDRLPLALRICAARLAAHPHWTPATLADRLTPVERRLDELRLGALDVRQSLVPSHRGLAPAARSALRRLALAEAASFTAREAALLLEAGEEAAEEVLEALAEARLLTVAEEPRPRFRFAPLVRLFAREATEAVEAAEAGGTAGADGTDGAEGADGPAAVRAAGAVGAVATAAEARVRAYAL</sequence>
<dbReference type="SUPFAM" id="SSF46894">
    <property type="entry name" value="C-terminal effector domain of the bipartite response regulators"/>
    <property type="match status" value="1"/>
</dbReference>
<evidence type="ECO:0000313" key="8">
    <source>
        <dbReference type="EMBL" id="XDQ82236.1"/>
    </source>
</evidence>
<dbReference type="SUPFAM" id="SSF48452">
    <property type="entry name" value="TPR-like"/>
    <property type="match status" value="1"/>
</dbReference>
<keyword evidence="4 6" id="KW-0238">DNA-binding</keyword>
<dbReference type="Gene3D" id="1.25.40.10">
    <property type="entry name" value="Tetratricopeptide repeat domain"/>
    <property type="match status" value="1"/>
</dbReference>
<dbReference type="SUPFAM" id="SSF52540">
    <property type="entry name" value="P-loop containing nucleoside triphosphate hydrolases"/>
    <property type="match status" value="1"/>
</dbReference>
<dbReference type="PANTHER" id="PTHR35807:SF1">
    <property type="entry name" value="TRANSCRIPTIONAL REGULATOR REDD"/>
    <property type="match status" value="1"/>
</dbReference>
<gene>
    <name evidence="8" type="ORF">AB2U05_29050</name>
</gene>
<dbReference type="Gene3D" id="3.40.50.300">
    <property type="entry name" value="P-loop containing nucleotide triphosphate hydrolases"/>
    <property type="match status" value="1"/>
</dbReference>
<dbReference type="InterPro" id="IPR011990">
    <property type="entry name" value="TPR-like_helical_dom_sf"/>
</dbReference>
<dbReference type="InterPro" id="IPR027417">
    <property type="entry name" value="P-loop_NTPase"/>
</dbReference>
<protein>
    <submittedName>
        <fullName evidence="8">BTAD domain-containing putative transcriptional regulator</fullName>
    </submittedName>
</protein>
<dbReference type="InterPro" id="IPR051677">
    <property type="entry name" value="AfsR-DnrI-RedD_regulator"/>
</dbReference>
<reference evidence="8" key="1">
    <citation type="submission" date="2024-07" db="EMBL/GenBank/DDBJ databases">
        <authorList>
            <person name="Yu S.T."/>
        </authorList>
    </citation>
    <scope>NUCLEOTIDE SEQUENCE</scope>
    <source>
        <strain evidence="8">Y1</strain>
    </source>
</reference>
<dbReference type="RefSeq" id="WP_369184668.1">
    <property type="nucleotide sequence ID" value="NZ_CP163445.1"/>
</dbReference>
<dbReference type="AlphaFoldDB" id="A0AB39TT41"/>
<dbReference type="PRINTS" id="PR00364">
    <property type="entry name" value="DISEASERSIST"/>
</dbReference>
<feature type="DNA-binding region" description="OmpR/PhoB-type" evidence="6">
    <location>
        <begin position="1"/>
        <end position="90"/>
    </location>
</feature>
<accession>A0AB39TT41</accession>
<dbReference type="PANTHER" id="PTHR35807">
    <property type="entry name" value="TRANSCRIPTIONAL REGULATOR REDD-RELATED"/>
    <property type="match status" value="1"/>
</dbReference>
<feature type="domain" description="OmpR/PhoB-type" evidence="7">
    <location>
        <begin position="1"/>
        <end position="90"/>
    </location>
</feature>
<keyword evidence="5" id="KW-0804">Transcription</keyword>
<dbReference type="GO" id="GO:0016887">
    <property type="term" value="F:ATP hydrolysis activity"/>
    <property type="evidence" value="ECO:0007669"/>
    <property type="project" value="InterPro"/>
</dbReference>
<evidence type="ECO:0000256" key="1">
    <source>
        <dbReference type="ARBA" id="ARBA00005820"/>
    </source>
</evidence>
<dbReference type="GO" id="GO:0000160">
    <property type="term" value="P:phosphorelay signal transduction system"/>
    <property type="evidence" value="ECO:0007669"/>
    <property type="project" value="UniProtKB-KW"/>
</dbReference>
<name>A0AB39TT41_9ACTN</name>
<evidence type="ECO:0000256" key="6">
    <source>
        <dbReference type="PROSITE-ProRule" id="PRU01091"/>
    </source>
</evidence>
<dbReference type="EMBL" id="CP163445">
    <property type="protein sequence ID" value="XDQ82236.1"/>
    <property type="molecule type" value="Genomic_DNA"/>
</dbReference>